<protein>
    <recommendedName>
        <fullName evidence="8">Homeobox domain-containing protein</fullName>
    </recommendedName>
</protein>
<dbReference type="GO" id="GO:0000978">
    <property type="term" value="F:RNA polymerase II cis-regulatory region sequence-specific DNA binding"/>
    <property type="evidence" value="ECO:0007669"/>
    <property type="project" value="TreeGrafter"/>
</dbReference>
<name>A0A2G8JU45_STIJA</name>
<dbReference type="InterPro" id="IPR009057">
    <property type="entry name" value="Homeodomain-like_sf"/>
</dbReference>
<dbReference type="InterPro" id="IPR017970">
    <property type="entry name" value="Homeobox_CS"/>
</dbReference>
<dbReference type="InterPro" id="IPR001356">
    <property type="entry name" value="HD"/>
</dbReference>
<feature type="DNA-binding region" description="Homeobox" evidence="5">
    <location>
        <begin position="178"/>
        <end position="237"/>
    </location>
</feature>
<dbReference type="PRINTS" id="PR00024">
    <property type="entry name" value="HOMEOBOX"/>
</dbReference>
<dbReference type="PANTHER" id="PTHR24340">
    <property type="entry name" value="HOMEOBOX PROTEIN NKX"/>
    <property type="match status" value="1"/>
</dbReference>
<dbReference type="EMBL" id="MRZV01001254">
    <property type="protein sequence ID" value="PIK39284.1"/>
    <property type="molecule type" value="Genomic_DNA"/>
</dbReference>
<evidence type="ECO:0000256" key="7">
    <source>
        <dbReference type="SAM" id="MobiDB-lite"/>
    </source>
</evidence>
<sequence>MASGMPGLKDGNVPLSYFSEKTIFKMEDIHLEERRRIQRDAAKRIESNTEEEGGRLEVKTVGTDQSIITNNPRKRPIRHSFFIKDILRDDGRNFDNENNNSLHKSHNIKEDLNVYSKHSNDRTEFSTKSMLKRNMMKDSENLDVQNSRQRNKDIEEIEGEEDEEVDEEGDEKLKCKKPRKTRTAFTDHQLNLLERSFEAQKYLSVQDRLELASKLALTDTQVKTWYQNRRTKWKRQSSLGIDFLHEAIRLGEVPPHRLFPHASFTCHIPRPASLPPMHGIYERTCYEQPLLAVDSASDYTHSPHTGFQTYVRRPHPVIPDIRQPSSLVSPQSLKLLEPVIPLASSMQLSHRHLLANLYTS</sequence>
<dbReference type="PROSITE" id="PS50071">
    <property type="entry name" value="HOMEOBOX_2"/>
    <property type="match status" value="1"/>
</dbReference>
<keyword evidence="2 5" id="KW-0238">DNA-binding</keyword>
<dbReference type="SUPFAM" id="SSF46689">
    <property type="entry name" value="Homeodomain-like"/>
    <property type="match status" value="1"/>
</dbReference>
<keyword evidence="10" id="KW-1185">Reference proteome</keyword>
<keyword evidence="4 5" id="KW-0539">Nucleus</keyword>
<evidence type="ECO:0000313" key="9">
    <source>
        <dbReference type="EMBL" id="PIK39284.1"/>
    </source>
</evidence>
<evidence type="ECO:0000256" key="3">
    <source>
        <dbReference type="ARBA" id="ARBA00023155"/>
    </source>
</evidence>
<organism evidence="9 10">
    <name type="scientific">Stichopus japonicus</name>
    <name type="common">Sea cucumber</name>
    <dbReference type="NCBI Taxonomy" id="307972"/>
    <lineage>
        <taxon>Eukaryota</taxon>
        <taxon>Metazoa</taxon>
        <taxon>Echinodermata</taxon>
        <taxon>Eleutherozoa</taxon>
        <taxon>Echinozoa</taxon>
        <taxon>Holothuroidea</taxon>
        <taxon>Aspidochirotacea</taxon>
        <taxon>Aspidochirotida</taxon>
        <taxon>Stichopodidae</taxon>
        <taxon>Apostichopus</taxon>
    </lineage>
</organism>
<dbReference type="OrthoDB" id="6159439at2759"/>
<proteinExistence type="predicted"/>
<dbReference type="PANTHER" id="PTHR24340:SF109">
    <property type="entry name" value="BARH LIKE HOMEOBOX 1"/>
    <property type="match status" value="1"/>
</dbReference>
<dbReference type="Proteomes" id="UP000230750">
    <property type="component" value="Unassembled WGS sequence"/>
</dbReference>
<gene>
    <name evidence="9" type="ORF">BSL78_23873</name>
</gene>
<dbReference type="GO" id="GO:0030154">
    <property type="term" value="P:cell differentiation"/>
    <property type="evidence" value="ECO:0007669"/>
    <property type="project" value="TreeGrafter"/>
</dbReference>
<comment type="caution">
    <text evidence="9">The sequence shown here is derived from an EMBL/GenBank/DDBJ whole genome shotgun (WGS) entry which is preliminary data.</text>
</comment>
<dbReference type="Pfam" id="PF00046">
    <property type="entry name" value="Homeodomain"/>
    <property type="match status" value="1"/>
</dbReference>
<keyword evidence="3 5" id="KW-0371">Homeobox</keyword>
<dbReference type="STRING" id="307972.A0A2G8JU45"/>
<accession>A0A2G8JU45</accession>
<dbReference type="InterPro" id="IPR050394">
    <property type="entry name" value="Homeobox_NK-like"/>
</dbReference>
<evidence type="ECO:0000256" key="5">
    <source>
        <dbReference type="PROSITE-ProRule" id="PRU00108"/>
    </source>
</evidence>
<dbReference type="InterPro" id="IPR020479">
    <property type="entry name" value="HD_metazoa"/>
</dbReference>
<evidence type="ECO:0000256" key="4">
    <source>
        <dbReference type="ARBA" id="ARBA00023242"/>
    </source>
</evidence>
<feature type="region of interest" description="Disordered" evidence="7">
    <location>
        <begin position="137"/>
        <end position="172"/>
    </location>
</feature>
<dbReference type="SMART" id="SM00389">
    <property type="entry name" value="HOX"/>
    <property type="match status" value="1"/>
</dbReference>
<dbReference type="CDD" id="cd00086">
    <property type="entry name" value="homeodomain"/>
    <property type="match status" value="1"/>
</dbReference>
<evidence type="ECO:0000256" key="1">
    <source>
        <dbReference type="ARBA" id="ARBA00004123"/>
    </source>
</evidence>
<dbReference type="AlphaFoldDB" id="A0A2G8JU45"/>
<dbReference type="GO" id="GO:0000981">
    <property type="term" value="F:DNA-binding transcription factor activity, RNA polymerase II-specific"/>
    <property type="evidence" value="ECO:0007669"/>
    <property type="project" value="InterPro"/>
</dbReference>
<evidence type="ECO:0000313" key="10">
    <source>
        <dbReference type="Proteomes" id="UP000230750"/>
    </source>
</evidence>
<dbReference type="GO" id="GO:0005634">
    <property type="term" value="C:nucleus"/>
    <property type="evidence" value="ECO:0007669"/>
    <property type="project" value="UniProtKB-SubCell"/>
</dbReference>
<evidence type="ECO:0000256" key="2">
    <source>
        <dbReference type="ARBA" id="ARBA00023125"/>
    </source>
</evidence>
<reference evidence="9 10" key="1">
    <citation type="journal article" date="2017" name="PLoS Biol.">
        <title>The sea cucumber genome provides insights into morphological evolution and visceral regeneration.</title>
        <authorList>
            <person name="Zhang X."/>
            <person name="Sun L."/>
            <person name="Yuan J."/>
            <person name="Sun Y."/>
            <person name="Gao Y."/>
            <person name="Zhang L."/>
            <person name="Li S."/>
            <person name="Dai H."/>
            <person name="Hamel J.F."/>
            <person name="Liu C."/>
            <person name="Yu Y."/>
            <person name="Liu S."/>
            <person name="Lin W."/>
            <person name="Guo K."/>
            <person name="Jin S."/>
            <person name="Xu P."/>
            <person name="Storey K.B."/>
            <person name="Huan P."/>
            <person name="Zhang T."/>
            <person name="Zhou Y."/>
            <person name="Zhang J."/>
            <person name="Lin C."/>
            <person name="Li X."/>
            <person name="Xing L."/>
            <person name="Huo D."/>
            <person name="Sun M."/>
            <person name="Wang L."/>
            <person name="Mercier A."/>
            <person name="Li F."/>
            <person name="Yang H."/>
            <person name="Xiang J."/>
        </authorList>
    </citation>
    <scope>NUCLEOTIDE SEQUENCE [LARGE SCALE GENOMIC DNA]</scope>
    <source>
        <strain evidence="9">Shaxun</strain>
        <tissue evidence="9">Muscle</tissue>
    </source>
</reference>
<evidence type="ECO:0000256" key="6">
    <source>
        <dbReference type="RuleBase" id="RU000682"/>
    </source>
</evidence>
<feature type="domain" description="Homeobox" evidence="8">
    <location>
        <begin position="176"/>
        <end position="236"/>
    </location>
</feature>
<feature type="compositionally biased region" description="Acidic residues" evidence="7">
    <location>
        <begin position="155"/>
        <end position="170"/>
    </location>
</feature>
<evidence type="ECO:0000259" key="8">
    <source>
        <dbReference type="PROSITE" id="PS50071"/>
    </source>
</evidence>
<dbReference type="Gene3D" id="1.10.10.60">
    <property type="entry name" value="Homeodomain-like"/>
    <property type="match status" value="1"/>
</dbReference>
<comment type="subcellular location">
    <subcellularLocation>
        <location evidence="1 5 6">Nucleus</location>
    </subcellularLocation>
</comment>
<dbReference type="PROSITE" id="PS00027">
    <property type="entry name" value="HOMEOBOX_1"/>
    <property type="match status" value="1"/>
</dbReference>